<dbReference type="AlphaFoldDB" id="A0A5C3Q7B8"/>
<dbReference type="OrthoDB" id="74360at2759"/>
<evidence type="ECO:0000256" key="2">
    <source>
        <dbReference type="SAM" id="MobiDB-lite"/>
    </source>
</evidence>
<gene>
    <name evidence="3" type="ORF">BDV98DRAFT_573741</name>
</gene>
<accession>A0A5C3Q7B8</accession>
<comment type="similarity">
    <text evidence="1">Belongs to the FAD-binding monooxygenase family.</text>
</comment>
<name>A0A5C3Q7B8_9AGAR</name>
<dbReference type="InterPro" id="IPR051209">
    <property type="entry name" value="FAD-bind_Monooxygenase_sf"/>
</dbReference>
<dbReference type="Pfam" id="PF13450">
    <property type="entry name" value="NAD_binding_8"/>
    <property type="match status" value="1"/>
</dbReference>
<proteinExistence type="inferred from homology"/>
<dbReference type="Gene3D" id="3.50.50.60">
    <property type="entry name" value="FAD/NAD(P)-binding domain"/>
    <property type="match status" value="2"/>
</dbReference>
<evidence type="ECO:0000313" key="3">
    <source>
        <dbReference type="EMBL" id="TFK97994.1"/>
    </source>
</evidence>
<dbReference type="PANTHER" id="PTHR42877">
    <property type="entry name" value="L-ORNITHINE N(5)-MONOOXYGENASE-RELATED"/>
    <property type="match status" value="1"/>
</dbReference>
<dbReference type="Proteomes" id="UP000305067">
    <property type="component" value="Unassembled WGS sequence"/>
</dbReference>
<feature type="region of interest" description="Disordered" evidence="2">
    <location>
        <begin position="481"/>
        <end position="506"/>
    </location>
</feature>
<evidence type="ECO:0000313" key="4">
    <source>
        <dbReference type="Proteomes" id="UP000305067"/>
    </source>
</evidence>
<organism evidence="3 4">
    <name type="scientific">Pterulicium gracile</name>
    <dbReference type="NCBI Taxonomy" id="1884261"/>
    <lineage>
        <taxon>Eukaryota</taxon>
        <taxon>Fungi</taxon>
        <taxon>Dikarya</taxon>
        <taxon>Basidiomycota</taxon>
        <taxon>Agaricomycotina</taxon>
        <taxon>Agaricomycetes</taxon>
        <taxon>Agaricomycetidae</taxon>
        <taxon>Agaricales</taxon>
        <taxon>Pleurotineae</taxon>
        <taxon>Pterulaceae</taxon>
        <taxon>Pterulicium</taxon>
    </lineage>
</organism>
<dbReference type="STRING" id="1884261.A0A5C3Q7B8"/>
<dbReference type="InterPro" id="IPR036188">
    <property type="entry name" value="FAD/NAD-bd_sf"/>
</dbReference>
<sequence length="587" mass="66671">MSNKTPSGGPHIAIIGAGLGGITTAIQLKRKYGYQNFTIYEKAAGVGGTWRDNVYPGAASDIHIHLYTLSTDLDHTFNHSHGTSPEIRAYWDRLTTKYDIYPHIVFNAKILSADWNAEENAYTIVTVDVCTCKETLDRITLESEGVRTTHKANIIISAQGILEIPNTPDIDGLRDFKGQIFHSARWDSSVELKEKRVCVIGNGSSSAQFVPLIVKDPAVHVTQFIRTPSWFKVAPWGNYSPRWRRFFFWFPVFMRLKRWALWTMGETAWFFIRWKLVNRLLLRRAFGDSIRQFAPKKYHEKLIPDYAPGCKRIISDRDGMYLKCLNQPNIELNFDGIKKIVEGGVITRTDEFLPADVIITATGYTTNTFPIALRGRTGKTVEEYYDSHNGAQAYHGTTVPGFPNFCMISGPNTVTGHNSVIYSTEVQVDYIMKLLRPLLQGKVAAFDVKDEATEAYNNRLQYWLSNSIYSGCVSWYRIQKPGQRSPPTPSPDGQRVRPDPNSAGKPNIFPGPLIVMQWWMRRPIWTDYDVFGQGAEKWKNGVLLRRRLRGVFIVLGLVAAAYVGCDPYGVFKVLQADIVHRFSWYLS</sequence>
<reference evidence="3 4" key="1">
    <citation type="journal article" date="2019" name="Nat. Ecol. Evol.">
        <title>Megaphylogeny resolves global patterns of mushroom evolution.</title>
        <authorList>
            <person name="Varga T."/>
            <person name="Krizsan K."/>
            <person name="Foldi C."/>
            <person name="Dima B."/>
            <person name="Sanchez-Garcia M."/>
            <person name="Sanchez-Ramirez S."/>
            <person name="Szollosi G.J."/>
            <person name="Szarkandi J.G."/>
            <person name="Papp V."/>
            <person name="Albert L."/>
            <person name="Andreopoulos W."/>
            <person name="Angelini C."/>
            <person name="Antonin V."/>
            <person name="Barry K.W."/>
            <person name="Bougher N.L."/>
            <person name="Buchanan P."/>
            <person name="Buyck B."/>
            <person name="Bense V."/>
            <person name="Catcheside P."/>
            <person name="Chovatia M."/>
            <person name="Cooper J."/>
            <person name="Damon W."/>
            <person name="Desjardin D."/>
            <person name="Finy P."/>
            <person name="Geml J."/>
            <person name="Haridas S."/>
            <person name="Hughes K."/>
            <person name="Justo A."/>
            <person name="Karasinski D."/>
            <person name="Kautmanova I."/>
            <person name="Kiss B."/>
            <person name="Kocsube S."/>
            <person name="Kotiranta H."/>
            <person name="LaButti K.M."/>
            <person name="Lechner B.E."/>
            <person name="Liimatainen K."/>
            <person name="Lipzen A."/>
            <person name="Lukacs Z."/>
            <person name="Mihaltcheva S."/>
            <person name="Morgado L.N."/>
            <person name="Niskanen T."/>
            <person name="Noordeloos M.E."/>
            <person name="Ohm R.A."/>
            <person name="Ortiz-Santana B."/>
            <person name="Ovrebo C."/>
            <person name="Racz N."/>
            <person name="Riley R."/>
            <person name="Savchenko A."/>
            <person name="Shiryaev A."/>
            <person name="Soop K."/>
            <person name="Spirin V."/>
            <person name="Szebenyi C."/>
            <person name="Tomsovsky M."/>
            <person name="Tulloss R.E."/>
            <person name="Uehling J."/>
            <person name="Grigoriev I.V."/>
            <person name="Vagvolgyi C."/>
            <person name="Papp T."/>
            <person name="Martin F.M."/>
            <person name="Miettinen O."/>
            <person name="Hibbett D.S."/>
            <person name="Nagy L.G."/>
        </authorList>
    </citation>
    <scope>NUCLEOTIDE SEQUENCE [LARGE SCALE GENOMIC DNA]</scope>
    <source>
        <strain evidence="3 4">CBS 309.79</strain>
    </source>
</reference>
<protein>
    <submittedName>
        <fullName evidence="3">Uncharacterized protein</fullName>
    </submittedName>
</protein>
<dbReference type="SUPFAM" id="SSF51905">
    <property type="entry name" value="FAD/NAD(P)-binding domain"/>
    <property type="match status" value="1"/>
</dbReference>
<dbReference type="PANTHER" id="PTHR42877:SF4">
    <property type="entry name" value="FAD_NAD(P)-BINDING DOMAIN-CONTAINING PROTEIN-RELATED"/>
    <property type="match status" value="1"/>
</dbReference>
<dbReference type="EMBL" id="ML178843">
    <property type="protein sequence ID" value="TFK97994.1"/>
    <property type="molecule type" value="Genomic_DNA"/>
</dbReference>
<evidence type="ECO:0000256" key="1">
    <source>
        <dbReference type="ARBA" id="ARBA00010139"/>
    </source>
</evidence>
<keyword evidence="4" id="KW-1185">Reference proteome</keyword>